<keyword evidence="2 3" id="KW-0694">RNA-binding</keyword>
<reference evidence="5 6" key="1">
    <citation type="journal article" date="2016" name="Int. J. Syst. Evol. Microbiol.">
        <title>Pyruvatibacter mobilis gen. nov., sp. nov., a marine bacterium from the culture broth of Picochlorum sp. 122.</title>
        <authorList>
            <person name="Wang G."/>
            <person name="Tang M."/>
            <person name="Wu H."/>
            <person name="Dai S."/>
            <person name="Li T."/>
            <person name="Chen C."/>
            <person name="He H."/>
            <person name="Fan J."/>
            <person name="Xiang W."/>
            <person name="Li X."/>
        </authorList>
    </citation>
    <scope>NUCLEOTIDE SEQUENCE [LARGE SCALE GENOMIC DNA]</scope>
    <source>
        <strain evidence="5 6">GYP-11</strain>
    </source>
</reference>
<dbReference type="CDD" id="cd02798">
    <property type="entry name" value="tRNA_bind_CsaA"/>
    <property type="match status" value="1"/>
</dbReference>
<dbReference type="InterPro" id="IPR012340">
    <property type="entry name" value="NA-bd_OB-fold"/>
</dbReference>
<dbReference type="NCBIfam" id="NF007494">
    <property type="entry name" value="PRK10089.1-3"/>
    <property type="match status" value="1"/>
</dbReference>
<proteinExistence type="predicted"/>
<gene>
    <name evidence="5" type="ORF">GTQ45_02150</name>
</gene>
<organism evidence="5 6">
    <name type="scientific">Pyruvatibacter mobilis</name>
    <dbReference type="NCBI Taxonomy" id="1712261"/>
    <lineage>
        <taxon>Bacteria</taxon>
        <taxon>Pseudomonadati</taxon>
        <taxon>Pseudomonadota</taxon>
        <taxon>Alphaproteobacteria</taxon>
        <taxon>Hyphomicrobiales</taxon>
        <taxon>Parvibaculaceae</taxon>
        <taxon>Pyruvatibacter</taxon>
    </lineage>
</organism>
<dbReference type="GeneID" id="300653513"/>
<evidence type="ECO:0000256" key="3">
    <source>
        <dbReference type="PROSITE-ProRule" id="PRU00209"/>
    </source>
</evidence>
<comment type="caution">
    <text evidence="5">The sequence shown here is derived from an EMBL/GenBank/DDBJ whole genome shotgun (WGS) entry which is preliminary data.</text>
</comment>
<dbReference type="InterPro" id="IPR008231">
    <property type="entry name" value="CsaA"/>
</dbReference>
<dbReference type="PANTHER" id="PTHR11586">
    <property type="entry name" value="TRNA-AMINOACYLATION COFACTOR ARC1 FAMILY MEMBER"/>
    <property type="match status" value="1"/>
</dbReference>
<dbReference type="Proteomes" id="UP000470384">
    <property type="component" value="Unassembled WGS sequence"/>
</dbReference>
<protein>
    <submittedName>
        <fullName evidence="5">tRNA-binding protein</fullName>
    </submittedName>
</protein>
<evidence type="ECO:0000259" key="4">
    <source>
        <dbReference type="PROSITE" id="PS50886"/>
    </source>
</evidence>
<dbReference type="SUPFAM" id="SSF50249">
    <property type="entry name" value="Nucleic acid-binding proteins"/>
    <property type="match status" value="1"/>
</dbReference>
<keyword evidence="1 3" id="KW-0820">tRNA-binding</keyword>
<dbReference type="RefSeq" id="WP_160586620.1">
    <property type="nucleotide sequence ID" value="NZ_BMHN01000001.1"/>
</dbReference>
<dbReference type="EMBL" id="WXYQ01000001">
    <property type="protein sequence ID" value="NBG94533.1"/>
    <property type="molecule type" value="Genomic_DNA"/>
</dbReference>
<evidence type="ECO:0000313" key="5">
    <source>
        <dbReference type="EMBL" id="NBG94533.1"/>
    </source>
</evidence>
<dbReference type="PANTHER" id="PTHR11586:SF37">
    <property type="entry name" value="TRNA-BINDING DOMAIN-CONTAINING PROTEIN"/>
    <property type="match status" value="1"/>
</dbReference>
<sequence>MSDLTWDEFERVDLRVATITAAEPLEGARRPAYKLTLDVGAEIGIRHSSAQLTALYAPEDLVGRQVMCVVNFPPKRIAGFKSEALVTGLYRDDGAVVLIAPDSPVPNGAKLG</sequence>
<name>A0A845Q7E8_9HYPH</name>
<evidence type="ECO:0000256" key="2">
    <source>
        <dbReference type="ARBA" id="ARBA00022884"/>
    </source>
</evidence>
<feature type="domain" description="TRNA-binding" evidence="4">
    <location>
        <begin position="8"/>
        <end position="112"/>
    </location>
</feature>
<evidence type="ECO:0000256" key="1">
    <source>
        <dbReference type="ARBA" id="ARBA00022555"/>
    </source>
</evidence>
<dbReference type="Pfam" id="PF01588">
    <property type="entry name" value="tRNA_bind"/>
    <property type="match status" value="1"/>
</dbReference>
<evidence type="ECO:0000313" key="6">
    <source>
        <dbReference type="Proteomes" id="UP000470384"/>
    </source>
</evidence>
<dbReference type="OrthoDB" id="9794564at2"/>
<dbReference type="InterPro" id="IPR002547">
    <property type="entry name" value="tRNA-bd_dom"/>
</dbReference>
<dbReference type="InterPro" id="IPR051270">
    <property type="entry name" value="Tyrosine-tRNA_ligase_regulator"/>
</dbReference>
<dbReference type="FunFam" id="2.40.50.140:FF:000165">
    <property type="entry name" value="Chaperone CsaA"/>
    <property type="match status" value="1"/>
</dbReference>
<keyword evidence="6" id="KW-1185">Reference proteome</keyword>
<dbReference type="PROSITE" id="PS50886">
    <property type="entry name" value="TRBD"/>
    <property type="match status" value="1"/>
</dbReference>
<accession>A0A845Q7E8</accession>
<dbReference type="NCBIfam" id="TIGR02222">
    <property type="entry name" value="chap_CsaA"/>
    <property type="match status" value="1"/>
</dbReference>
<dbReference type="GO" id="GO:0000049">
    <property type="term" value="F:tRNA binding"/>
    <property type="evidence" value="ECO:0007669"/>
    <property type="project" value="UniProtKB-UniRule"/>
</dbReference>
<dbReference type="NCBIfam" id="NF007495">
    <property type="entry name" value="PRK10089.1-4"/>
    <property type="match status" value="1"/>
</dbReference>
<dbReference type="AlphaFoldDB" id="A0A845Q7E8"/>
<dbReference type="Gene3D" id="2.40.50.140">
    <property type="entry name" value="Nucleic acid-binding proteins"/>
    <property type="match status" value="1"/>
</dbReference>